<name>A0A8J5XIN0_DIALT</name>
<dbReference type="EMBL" id="JAGTXO010000013">
    <property type="protein sequence ID" value="KAG8464459.1"/>
    <property type="molecule type" value="Genomic_DNA"/>
</dbReference>
<dbReference type="OMA" id="WVEGHEG"/>
<keyword evidence="2" id="KW-0472">Membrane</keyword>
<feature type="transmembrane region" description="Helical" evidence="2">
    <location>
        <begin position="316"/>
        <end position="337"/>
    </location>
</feature>
<evidence type="ECO:0000313" key="3">
    <source>
        <dbReference type="EMBL" id="KAG8464459.1"/>
    </source>
</evidence>
<dbReference type="PANTHER" id="PTHR19346">
    <property type="entry name" value="SUGAR PHOSPHATE TRANSPORTER DOMAIN-CONTAINING PROTEIN"/>
    <property type="match status" value="1"/>
</dbReference>
<feature type="transmembrane region" description="Helical" evidence="2">
    <location>
        <begin position="183"/>
        <end position="200"/>
    </location>
</feature>
<gene>
    <name evidence="3" type="ORF">KFE25_003522</name>
</gene>
<feature type="transmembrane region" description="Helical" evidence="2">
    <location>
        <begin position="260"/>
        <end position="279"/>
    </location>
</feature>
<feature type="transmembrane region" description="Helical" evidence="2">
    <location>
        <begin position="21"/>
        <end position="39"/>
    </location>
</feature>
<proteinExistence type="predicted"/>
<feature type="transmembrane region" description="Helical" evidence="2">
    <location>
        <begin position="51"/>
        <end position="71"/>
    </location>
</feature>
<reference evidence="3" key="1">
    <citation type="submission" date="2021-05" db="EMBL/GenBank/DDBJ databases">
        <title>The genome of the haptophyte Pavlova lutheri (Diacronema luteri, Pavlovales) - a model for lipid biosynthesis in eukaryotic algae.</title>
        <authorList>
            <person name="Hulatt C.J."/>
            <person name="Posewitz M.C."/>
        </authorList>
    </citation>
    <scope>NUCLEOTIDE SEQUENCE</scope>
    <source>
        <strain evidence="3">NIVA-4/92</strain>
    </source>
</reference>
<keyword evidence="2" id="KW-1133">Transmembrane helix</keyword>
<keyword evidence="2" id="KW-0812">Transmembrane</keyword>
<evidence type="ECO:0000256" key="2">
    <source>
        <dbReference type="SAM" id="Phobius"/>
    </source>
</evidence>
<protein>
    <recommendedName>
        <fullName evidence="5">EamA domain-containing protein</fullName>
    </recommendedName>
</protein>
<feature type="transmembrane region" description="Helical" evidence="2">
    <location>
        <begin position="286"/>
        <end position="304"/>
    </location>
</feature>
<evidence type="ECO:0000313" key="4">
    <source>
        <dbReference type="Proteomes" id="UP000751190"/>
    </source>
</evidence>
<dbReference type="OrthoDB" id="1436450at2759"/>
<keyword evidence="4" id="KW-1185">Reference proteome</keyword>
<evidence type="ECO:0008006" key="5">
    <source>
        <dbReference type="Google" id="ProtNLM"/>
    </source>
</evidence>
<comment type="caution">
    <text evidence="3">The sequence shown here is derived from an EMBL/GenBank/DDBJ whole genome shotgun (WGS) entry which is preliminary data.</text>
</comment>
<dbReference type="Proteomes" id="UP000751190">
    <property type="component" value="Unassembled WGS sequence"/>
</dbReference>
<feature type="region of interest" description="Disordered" evidence="1">
    <location>
        <begin position="415"/>
        <end position="452"/>
    </location>
</feature>
<sequence>MSDRRRAWYDCRRSHRNAPGGILWVLPAFVVLQVLQSELAQQVELAAFPPFALTFCNHCASLVLLPCLAPRTSLRSARALGELARASCALNALLVVSDWCFYRALRGELSVGVASAAFNSQLCWAWLLTMALGSTHARGARRARQRLAASGLATACAMGGVLLLATAPTGARIRAPPAQREGGALGIALALGSALAYALFEVGFKASPLAALGPRVADSNLATASLGLANALTMWPGVLALHASGIEVLQSLAPAACARLALNALFALGLNLCVNLAIARCSPVSVSAASAMAAPVALTFDAAFGDAVLSAREAGAVAIVIISCAAILLVEASGAHAMPTRGVGALRASPLATSGADAPSPTSPPAVAPRDAPAAPLAWLRAQLRGAAGPAPPSVVPSRLASLREPLLGAPAVAASAESVGRSATPPAPAGALPSVCVTPSFTGPPSVEATA</sequence>
<accession>A0A8J5XIN0</accession>
<feature type="region of interest" description="Disordered" evidence="1">
    <location>
        <begin position="351"/>
        <end position="371"/>
    </location>
</feature>
<feature type="transmembrane region" description="Helical" evidence="2">
    <location>
        <begin position="221"/>
        <end position="240"/>
    </location>
</feature>
<dbReference type="PANTHER" id="PTHR19346:SF4">
    <property type="entry name" value="SUGAR PHOSPHATE TRANSPORTER DOMAIN-CONTAINING PROTEIN"/>
    <property type="match status" value="1"/>
</dbReference>
<dbReference type="AlphaFoldDB" id="A0A8J5XIN0"/>
<organism evidence="3 4">
    <name type="scientific">Diacronema lutheri</name>
    <name type="common">Unicellular marine alga</name>
    <name type="synonym">Monochrysis lutheri</name>
    <dbReference type="NCBI Taxonomy" id="2081491"/>
    <lineage>
        <taxon>Eukaryota</taxon>
        <taxon>Haptista</taxon>
        <taxon>Haptophyta</taxon>
        <taxon>Pavlovophyceae</taxon>
        <taxon>Pavlovales</taxon>
        <taxon>Pavlovaceae</taxon>
        <taxon>Diacronema</taxon>
    </lineage>
</organism>
<feature type="transmembrane region" description="Helical" evidence="2">
    <location>
        <begin position="147"/>
        <end position="171"/>
    </location>
</feature>
<evidence type="ECO:0000256" key="1">
    <source>
        <dbReference type="SAM" id="MobiDB-lite"/>
    </source>
</evidence>
<dbReference type="InterPro" id="IPR026505">
    <property type="entry name" value="Solute_c_fam_35_mem_F3/F4"/>
</dbReference>